<evidence type="ECO:0000256" key="1">
    <source>
        <dbReference type="ARBA" id="ARBA00005254"/>
    </source>
</evidence>
<dbReference type="RefSeq" id="WP_098737362.1">
    <property type="nucleotide sequence ID" value="NZ_PDKW01000041.1"/>
</dbReference>
<dbReference type="AlphaFoldDB" id="A0A2B8B4X5"/>
<dbReference type="InterPro" id="IPR014748">
    <property type="entry name" value="Enoyl-CoA_hydra_C"/>
</dbReference>
<dbReference type="Gene3D" id="3.90.226.10">
    <property type="entry name" value="2-enoyl-CoA Hydratase, Chain A, domain 1"/>
    <property type="match status" value="1"/>
</dbReference>
<dbReference type="Gene3D" id="1.10.12.10">
    <property type="entry name" value="Lyase 2-enoyl-coa Hydratase, Chain A, domain 2"/>
    <property type="match status" value="1"/>
</dbReference>
<reference evidence="4" key="1">
    <citation type="submission" date="2017-10" db="EMBL/GenBank/DDBJ databases">
        <authorList>
            <person name="Kravchenko I.K."/>
            <person name="Grouzdev D.S."/>
        </authorList>
    </citation>
    <scope>NUCLEOTIDE SEQUENCE [LARGE SCALE GENOMIC DNA]</scope>
    <source>
        <strain evidence="4">B2</strain>
    </source>
</reference>
<dbReference type="CDD" id="cd06558">
    <property type="entry name" value="crotonase-like"/>
    <property type="match status" value="1"/>
</dbReference>
<dbReference type="InterPro" id="IPR001753">
    <property type="entry name" value="Enoyl-CoA_hydra/iso"/>
</dbReference>
<gene>
    <name evidence="3" type="ORF">CRT60_15425</name>
</gene>
<evidence type="ECO:0000313" key="3">
    <source>
        <dbReference type="EMBL" id="PGH56334.1"/>
    </source>
</evidence>
<dbReference type="Pfam" id="PF00378">
    <property type="entry name" value="ECH_1"/>
    <property type="match status" value="1"/>
</dbReference>
<dbReference type="Proteomes" id="UP000225379">
    <property type="component" value="Unassembled WGS sequence"/>
</dbReference>
<keyword evidence="4" id="KW-1185">Reference proteome</keyword>
<comment type="similarity">
    <text evidence="1">Belongs to the enoyl-CoA hydratase/isomerase family.</text>
</comment>
<protein>
    <submittedName>
        <fullName evidence="3">Enoyl-CoA hydratase</fullName>
    </submittedName>
</protein>
<dbReference type="SUPFAM" id="SSF52096">
    <property type="entry name" value="ClpP/crotonase"/>
    <property type="match status" value="1"/>
</dbReference>
<sequence length="277" mass="29287">MTDPTTGALTGAAPDPAPEILTERRGAVEWVIFNRPRARNAMTPWMEDRLIEICRAVDADPTVKALALTGAAGDKPAFMAGADLSCLQSVSSPEDFAILETRAEAAAMALEAVRVPTVAVLSGPCIGEGALLASSCDVRIASPSVRFGFPIARTVGNCLSVKNLARLSALLGTARTREMIFSARLLGAADLAAAGAVRTVVAGEDELTAHGQQVAEELAALAPLTLWATREGLRRLRDHDLPPDIDGDLLRRCYLSADYQEGIAAFLEKRPPVWSGS</sequence>
<dbReference type="GO" id="GO:0006635">
    <property type="term" value="P:fatty acid beta-oxidation"/>
    <property type="evidence" value="ECO:0007669"/>
    <property type="project" value="TreeGrafter"/>
</dbReference>
<dbReference type="EMBL" id="PDKW01000041">
    <property type="protein sequence ID" value="PGH56334.1"/>
    <property type="molecule type" value="Genomic_DNA"/>
</dbReference>
<dbReference type="NCBIfam" id="NF004796">
    <property type="entry name" value="PRK06144.1"/>
    <property type="match status" value="1"/>
</dbReference>
<keyword evidence="2" id="KW-0456">Lyase</keyword>
<dbReference type="GO" id="GO:0016829">
    <property type="term" value="F:lyase activity"/>
    <property type="evidence" value="ECO:0007669"/>
    <property type="project" value="UniProtKB-KW"/>
</dbReference>
<name>A0A2B8B4X5_9PROT</name>
<evidence type="ECO:0000256" key="2">
    <source>
        <dbReference type="ARBA" id="ARBA00023239"/>
    </source>
</evidence>
<comment type="caution">
    <text evidence="3">The sequence shown here is derived from an EMBL/GenBank/DDBJ whole genome shotgun (WGS) entry which is preliminary data.</text>
</comment>
<accession>A0A2B8B4X5</accession>
<dbReference type="InterPro" id="IPR029045">
    <property type="entry name" value="ClpP/crotonase-like_dom_sf"/>
</dbReference>
<dbReference type="PANTHER" id="PTHR11941">
    <property type="entry name" value="ENOYL-COA HYDRATASE-RELATED"/>
    <property type="match status" value="1"/>
</dbReference>
<proteinExistence type="inferred from homology"/>
<dbReference type="OrthoDB" id="9795613at2"/>
<organism evidence="3 4">
    <name type="scientific">Azospirillum palustre</name>
    <dbReference type="NCBI Taxonomy" id="2044885"/>
    <lineage>
        <taxon>Bacteria</taxon>
        <taxon>Pseudomonadati</taxon>
        <taxon>Pseudomonadota</taxon>
        <taxon>Alphaproteobacteria</taxon>
        <taxon>Rhodospirillales</taxon>
        <taxon>Azospirillaceae</taxon>
        <taxon>Azospirillum</taxon>
    </lineage>
</organism>
<dbReference type="PANTHER" id="PTHR11941:SF54">
    <property type="entry name" value="ENOYL-COA HYDRATASE, MITOCHONDRIAL"/>
    <property type="match status" value="1"/>
</dbReference>
<evidence type="ECO:0000313" key="4">
    <source>
        <dbReference type="Proteomes" id="UP000225379"/>
    </source>
</evidence>